<dbReference type="GO" id="GO:0055085">
    <property type="term" value="P:transmembrane transport"/>
    <property type="evidence" value="ECO:0007669"/>
    <property type="project" value="InterPro"/>
</dbReference>
<feature type="transmembrane region" description="Helical" evidence="7">
    <location>
        <begin position="51"/>
        <end position="72"/>
    </location>
</feature>
<reference evidence="9 10" key="1">
    <citation type="submission" date="2020-03" db="EMBL/GenBank/DDBJ databases">
        <title>Metabolic flexibility allows generalist bacteria to become dominant in a frequently disturbed ecosystem.</title>
        <authorList>
            <person name="Chen Y.-J."/>
            <person name="Leung P.M."/>
            <person name="Bay S.K."/>
            <person name="Hugenholtz P."/>
            <person name="Kessler A.J."/>
            <person name="Shelley G."/>
            <person name="Waite D.W."/>
            <person name="Cook P.L."/>
            <person name="Greening C."/>
        </authorList>
    </citation>
    <scope>NUCLEOTIDE SEQUENCE [LARGE SCALE GENOMIC DNA]</scope>
    <source>
        <strain evidence="9">SS_bin_28</strain>
    </source>
</reference>
<comment type="caution">
    <text evidence="9">The sequence shown here is derived from an EMBL/GenBank/DDBJ whole genome shotgun (WGS) entry which is preliminary data.</text>
</comment>
<name>A0A7Y2H2W8_UNCEI</name>
<feature type="transmembrane region" description="Helical" evidence="7">
    <location>
        <begin position="84"/>
        <end position="102"/>
    </location>
</feature>
<evidence type="ECO:0000313" key="10">
    <source>
        <dbReference type="Proteomes" id="UP000547674"/>
    </source>
</evidence>
<evidence type="ECO:0000256" key="6">
    <source>
        <dbReference type="ARBA" id="ARBA00023136"/>
    </source>
</evidence>
<dbReference type="Proteomes" id="UP000547674">
    <property type="component" value="Unassembled WGS sequence"/>
</dbReference>
<proteinExistence type="predicted"/>
<evidence type="ECO:0000256" key="2">
    <source>
        <dbReference type="ARBA" id="ARBA00022448"/>
    </source>
</evidence>
<organism evidence="9 10">
    <name type="scientific">Eiseniibacteriota bacterium</name>
    <dbReference type="NCBI Taxonomy" id="2212470"/>
    <lineage>
        <taxon>Bacteria</taxon>
        <taxon>Candidatus Eiseniibacteriota</taxon>
    </lineage>
</organism>
<dbReference type="AlphaFoldDB" id="A0A7Y2H2W8"/>
<evidence type="ECO:0000256" key="7">
    <source>
        <dbReference type="SAM" id="Phobius"/>
    </source>
</evidence>
<evidence type="ECO:0000313" key="9">
    <source>
        <dbReference type="EMBL" id="NNF07460.1"/>
    </source>
</evidence>
<feature type="transmembrane region" description="Helical" evidence="7">
    <location>
        <begin position="135"/>
        <end position="154"/>
    </location>
</feature>
<dbReference type="InterPro" id="IPR004680">
    <property type="entry name" value="Cit_transptr-like_dom"/>
</dbReference>
<feature type="transmembrane region" description="Helical" evidence="7">
    <location>
        <begin position="6"/>
        <end position="39"/>
    </location>
</feature>
<keyword evidence="6 7" id="KW-0472">Membrane</keyword>
<keyword evidence="3 7" id="KW-0812">Transmembrane</keyword>
<evidence type="ECO:0000256" key="1">
    <source>
        <dbReference type="ARBA" id="ARBA00004141"/>
    </source>
</evidence>
<evidence type="ECO:0000256" key="3">
    <source>
        <dbReference type="ARBA" id="ARBA00022692"/>
    </source>
</evidence>
<feature type="transmembrane region" description="Helical" evidence="7">
    <location>
        <begin position="175"/>
        <end position="195"/>
    </location>
</feature>
<gene>
    <name evidence="9" type="ORF">HKN21_11915</name>
</gene>
<dbReference type="InterPro" id="IPR051679">
    <property type="entry name" value="DASS-Related_Transporters"/>
</dbReference>
<feature type="domain" description="Citrate transporter-like" evidence="8">
    <location>
        <begin position="6"/>
        <end position="128"/>
    </location>
</feature>
<sequence>MNWRSLIAVLSMVGMVTLMVTKVLPAVMAVLIAAVVMVLGGCVNRRQPYRAIGWQSVVLIAAMIPMSTALSITGGAELIAQKLVSTFGSVGPTALLAGAFVLTAGFSQVLSNTATTVLMAPIVLQAAVVSDISPYPMLMMVAVGASAAFLTPISSTTNLMVMTPGGYRFTDYAKVGFPLILLFLTVSLILVPIIWPL</sequence>
<evidence type="ECO:0000256" key="4">
    <source>
        <dbReference type="ARBA" id="ARBA00022737"/>
    </source>
</evidence>
<protein>
    <recommendedName>
        <fullName evidence="8">Citrate transporter-like domain-containing protein</fullName>
    </recommendedName>
</protein>
<dbReference type="EMBL" id="JABDJR010000482">
    <property type="protein sequence ID" value="NNF07460.1"/>
    <property type="molecule type" value="Genomic_DNA"/>
</dbReference>
<dbReference type="PANTHER" id="PTHR43652">
    <property type="entry name" value="BASIC AMINO ACID ANTIPORTER YFCC-RELATED"/>
    <property type="match status" value="1"/>
</dbReference>
<keyword evidence="5 7" id="KW-1133">Transmembrane helix</keyword>
<keyword evidence="4" id="KW-0677">Repeat</keyword>
<evidence type="ECO:0000256" key="5">
    <source>
        <dbReference type="ARBA" id="ARBA00022989"/>
    </source>
</evidence>
<dbReference type="InterPro" id="IPR031312">
    <property type="entry name" value="Na/sul_symport_CS"/>
</dbReference>
<dbReference type="GO" id="GO:0005886">
    <property type="term" value="C:plasma membrane"/>
    <property type="evidence" value="ECO:0007669"/>
    <property type="project" value="TreeGrafter"/>
</dbReference>
<keyword evidence="2" id="KW-0813">Transport</keyword>
<feature type="transmembrane region" description="Helical" evidence="7">
    <location>
        <begin position="109"/>
        <end position="129"/>
    </location>
</feature>
<comment type="subcellular location">
    <subcellularLocation>
        <location evidence="1">Membrane</location>
        <topology evidence="1">Multi-pass membrane protein</topology>
    </subcellularLocation>
</comment>
<evidence type="ECO:0000259" key="8">
    <source>
        <dbReference type="Pfam" id="PF03600"/>
    </source>
</evidence>
<dbReference type="Pfam" id="PF03600">
    <property type="entry name" value="CitMHS"/>
    <property type="match status" value="1"/>
</dbReference>
<dbReference type="PANTHER" id="PTHR43652:SF1">
    <property type="entry name" value="RESPONSE REGULATOR"/>
    <property type="match status" value="1"/>
</dbReference>
<accession>A0A7Y2H2W8</accession>
<dbReference type="PROSITE" id="PS01271">
    <property type="entry name" value="NA_SULFATE"/>
    <property type="match status" value="1"/>
</dbReference>